<dbReference type="OrthoDB" id="4750219at2"/>
<accession>I1D730</accession>
<dbReference type="InterPro" id="IPR002716">
    <property type="entry name" value="PIN_dom"/>
</dbReference>
<evidence type="ECO:0000256" key="3">
    <source>
        <dbReference type="ARBA" id="ARBA00022801"/>
    </source>
</evidence>
<dbReference type="STRING" id="928724.SacglDRAFT_03912"/>
<name>I1D730_9PSEU</name>
<sequence length="118" mass="12591">MIYLDSSAILKLVFQEAETVPPRGWLDANAEHVVSSELAKVEVTVAARRIEPAALPAARAAITGIDLVPLSGAVVNLAAETEQKPRSLDALHLASAVLLGDELTHFVTYDHRLASAVR</sequence>
<dbReference type="SUPFAM" id="SSF88723">
    <property type="entry name" value="PIN domain-like"/>
    <property type="match status" value="1"/>
</dbReference>
<keyword evidence="1" id="KW-0540">Nuclease</keyword>
<dbReference type="AlphaFoldDB" id="I1D730"/>
<dbReference type="GO" id="GO:0046872">
    <property type="term" value="F:metal ion binding"/>
    <property type="evidence" value="ECO:0007669"/>
    <property type="project" value="UniProtKB-KW"/>
</dbReference>
<keyword evidence="3" id="KW-0378">Hydrolase</keyword>
<keyword evidence="7" id="KW-1185">Reference proteome</keyword>
<dbReference type="InterPro" id="IPR029060">
    <property type="entry name" value="PIN-like_dom_sf"/>
</dbReference>
<reference evidence="6 7" key="1">
    <citation type="submission" date="2011-09" db="EMBL/GenBank/DDBJ databases">
        <authorList>
            <consortium name="US DOE Joint Genome Institute (JGI-PGF)"/>
            <person name="Lucas S."/>
            <person name="Han J."/>
            <person name="Lapidus A."/>
            <person name="Cheng J.-F."/>
            <person name="Goodwin L."/>
            <person name="Pitluck S."/>
            <person name="Peters L."/>
            <person name="Land M.L."/>
            <person name="Hauser L."/>
            <person name="Brambilla E."/>
            <person name="Klenk H.-P."/>
            <person name="Woyke T.J."/>
        </authorList>
    </citation>
    <scope>NUCLEOTIDE SEQUENCE [LARGE SCALE GENOMIC DNA]</scope>
    <source>
        <strain evidence="6 7">K62</strain>
    </source>
</reference>
<dbReference type="Pfam" id="PF01850">
    <property type="entry name" value="PIN"/>
    <property type="match status" value="1"/>
</dbReference>
<gene>
    <name evidence="6" type="ORF">SacglDRAFT_03912</name>
</gene>
<dbReference type="GO" id="GO:0004518">
    <property type="term" value="F:nuclease activity"/>
    <property type="evidence" value="ECO:0007669"/>
    <property type="project" value="UniProtKB-KW"/>
</dbReference>
<dbReference type="GO" id="GO:0016787">
    <property type="term" value="F:hydrolase activity"/>
    <property type="evidence" value="ECO:0007669"/>
    <property type="project" value="UniProtKB-KW"/>
</dbReference>
<keyword evidence="2" id="KW-0479">Metal-binding</keyword>
<dbReference type="HOGENOM" id="CLU_119496_0_1_11"/>
<evidence type="ECO:0000259" key="5">
    <source>
        <dbReference type="Pfam" id="PF01850"/>
    </source>
</evidence>
<organism evidence="6 7">
    <name type="scientific">Saccharomonospora glauca K62</name>
    <dbReference type="NCBI Taxonomy" id="928724"/>
    <lineage>
        <taxon>Bacteria</taxon>
        <taxon>Bacillati</taxon>
        <taxon>Actinomycetota</taxon>
        <taxon>Actinomycetes</taxon>
        <taxon>Pseudonocardiales</taxon>
        <taxon>Pseudonocardiaceae</taxon>
        <taxon>Saccharomonospora</taxon>
    </lineage>
</organism>
<dbReference type="CDD" id="cd09874">
    <property type="entry name" value="PIN_MT3492-like"/>
    <property type="match status" value="1"/>
</dbReference>
<reference evidence="7" key="2">
    <citation type="submission" date="2012-01" db="EMBL/GenBank/DDBJ databases">
        <title>Noncontiguous Finished sequence of chromosome of Saccharomonospora glauca K62.</title>
        <authorList>
            <consortium name="US DOE Joint Genome Institute"/>
            <person name="Lucas S."/>
            <person name="Han J."/>
            <person name="Lapidus A."/>
            <person name="Cheng J.-F."/>
            <person name="Goodwin L."/>
            <person name="Pitluck S."/>
            <person name="Peters L."/>
            <person name="Mikhailova N."/>
            <person name="Held B."/>
            <person name="Detter J.C."/>
            <person name="Han C."/>
            <person name="Tapia R."/>
            <person name="Land M."/>
            <person name="Hauser L."/>
            <person name="Kyrpides N."/>
            <person name="Ivanova N."/>
            <person name="Pagani I."/>
            <person name="Brambilla E.-M."/>
            <person name="Klenk H.-P."/>
            <person name="Woyke T."/>
        </authorList>
    </citation>
    <scope>NUCLEOTIDE SEQUENCE [LARGE SCALE GENOMIC DNA]</scope>
    <source>
        <strain evidence="7">K62</strain>
    </source>
</reference>
<dbReference type="Proteomes" id="UP000005087">
    <property type="component" value="Chromosome"/>
</dbReference>
<feature type="domain" description="PIN" evidence="5">
    <location>
        <begin position="2"/>
        <end position="115"/>
    </location>
</feature>
<evidence type="ECO:0000256" key="2">
    <source>
        <dbReference type="ARBA" id="ARBA00022723"/>
    </source>
</evidence>
<keyword evidence="4" id="KW-0460">Magnesium</keyword>
<dbReference type="EMBL" id="CM001484">
    <property type="protein sequence ID" value="EIF00755.1"/>
    <property type="molecule type" value="Genomic_DNA"/>
</dbReference>
<evidence type="ECO:0000313" key="7">
    <source>
        <dbReference type="Proteomes" id="UP000005087"/>
    </source>
</evidence>
<protein>
    <recommendedName>
        <fullName evidence="5">PIN domain-containing protein</fullName>
    </recommendedName>
</protein>
<dbReference type="RefSeq" id="WP_005466578.1">
    <property type="nucleotide sequence ID" value="NZ_CM001484.1"/>
</dbReference>
<evidence type="ECO:0000313" key="6">
    <source>
        <dbReference type="EMBL" id="EIF00755.1"/>
    </source>
</evidence>
<evidence type="ECO:0000256" key="1">
    <source>
        <dbReference type="ARBA" id="ARBA00022722"/>
    </source>
</evidence>
<proteinExistence type="predicted"/>
<dbReference type="Gene3D" id="3.40.50.1010">
    <property type="entry name" value="5'-nuclease"/>
    <property type="match status" value="1"/>
</dbReference>
<dbReference type="eggNOG" id="COG1848">
    <property type="taxonomic scope" value="Bacteria"/>
</dbReference>
<evidence type="ECO:0000256" key="4">
    <source>
        <dbReference type="ARBA" id="ARBA00022842"/>
    </source>
</evidence>